<accession>A0ABM4D9A5</accession>
<evidence type="ECO:0000313" key="1">
    <source>
        <dbReference type="Proteomes" id="UP001652625"/>
    </source>
</evidence>
<sequence length="337" mass="38243">MVTIYINNLPLLFCYQKIFRKKTALTAIGEGLSVRQHTAIVASVIANSGGDVTNFAISSSTAFRVAEEVVTKEGENIKKHITELVKSSSFPIILHFDGKIVKEFTNGIEHQLDRLAVSIRIDGQSELLGVPHLNSCTGETQKNTIIKLLHQFDIFDKLQECVFDTSSVNTSSKKGVCIRLAAELNRPLLLLACRHHIYERHIIHCWNIYPSSKTNGPDNPLFKKLKDVWNSIDQNSIVLNKVKIEDISDSWLQVQFKEALSFSQNIIRMKTMKKDGCRSDYLELVELTTMVLSGDEQYKLRKPGPVHHARFMAKGIYFLKMYLLIDNISSLTDFEKK</sequence>
<reference evidence="2" key="1">
    <citation type="submission" date="2025-08" db="UniProtKB">
        <authorList>
            <consortium name="RefSeq"/>
        </authorList>
    </citation>
    <scope>IDENTIFICATION</scope>
</reference>
<dbReference type="Proteomes" id="UP001652625">
    <property type="component" value="Chromosome 12"/>
</dbReference>
<evidence type="ECO:0000313" key="2">
    <source>
        <dbReference type="RefSeq" id="XP_065670924.1"/>
    </source>
</evidence>
<gene>
    <name evidence="2" type="primary">LOC136089128</name>
</gene>
<dbReference type="GeneID" id="136089128"/>
<protein>
    <submittedName>
        <fullName evidence="2">Uncharacterized protein LOC136089128</fullName>
    </submittedName>
</protein>
<keyword evidence="1" id="KW-1185">Reference proteome</keyword>
<name>A0ABM4D9A5_HYDVU</name>
<dbReference type="RefSeq" id="XP_065670924.1">
    <property type="nucleotide sequence ID" value="XM_065814852.1"/>
</dbReference>
<proteinExistence type="predicted"/>
<organism evidence="1 2">
    <name type="scientific">Hydra vulgaris</name>
    <name type="common">Hydra</name>
    <name type="synonym">Hydra attenuata</name>
    <dbReference type="NCBI Taxonomy" id="6087"/>
    <lineage>
        <taxon>Eukaryota</taxon>
        <taxon>Metazoa</taxon>
        <taxon>Cnidaria</taxon>
        <taxon>Hydrozoa</taxon>
        <taxon>Hydroidolina</taxon>
        <taxon>Anthoathecata</taxon>
        <taxon>Aplanulata</taxon>
        <taxon>Hydridae</taxon>
        <taxon>Hydra</taxon>
    </lineage>
</organism>